<dbReference type="PANTHER" id="PTHR33572">
    <property type="entry name" value="SPORE DEVELOPMENT REGULATOR VOSA"/>
    <property type="match status" value="1"/>
</dbReference>
<dbReference type="Proteomes" id="UP001295794">
    <property type="component" value="Unassembled WGS sequence"/>
</dbReference>
<reference evidence="8" key="1">
    <citation type="submission" date="2023-11" db="EMBL/GenBank/DDBJ databases">
        <authorList>
            <person name="De Vega J J."/>
            <person name="De Vega J J."/>
        </authorList>
    </citation>
    <scope>NUCLEOTIDE SEQUENCE</scope>
</reference>
<protein>
    <recommendedName>
        <fullName evidence="7">Velvet domain-containing protein</fullName>
    </recommendedName>
</protein>
<accession>A0AAD2H7D5</accession>
<keyword evidence="2" id="KW-0749">Sporulation</keyword>
<feature type="compositionally biased region" description="Pro residues" evidence="6">
    <location>
        <begin position="459"/>
        <end position="474"/>
    </location>
</feature>
<feature type="compositionally biased region" description="Basic and acidic residues" evidence="6">
    <location>
        <begin position="21"/>
        <end position="37"/>
    </location>
</feature>
<feature type="compositionally biased region" description="Pro residues" evidence="6">
    <location>
        <begin position="403"/>
        <end position="441"/>
    </location>
</feature>
<evidence type="ECO:0000313" key="8">
    <source>
        <dbReference type="EMBL" id="CAK5269524.1"/>
    </source>
</evidence>
<evidence type="ECO:0000256" key="6">
    <source>
        <dbReference type="SAM" id="MobiDB-lite"/>
    </source>
</evidence>
<dbReference type="Gene3D" id="2.60.40.3960">
    <property type="entry name" value="Velvet domain"/>
    <property type="match status" value="1"/>
</dbReference>
<comment type="subcellular location">
    <subcellularLocation>
        <location evidence="1">Nucleus</location>
    </subcellularLocation>
</comment>
<feature type="compositionally biased region" description="Pro residues" evidence="6">
    <location>
        <begin position="67"/>
        <end position="79"/>
    </location>
</feature>
<feature type="region of interest" description="Disordered" evidence="6">
    <location>
        <begin position="1"/>
        <end position="89"/>
    </location>
</feature>
<name>A0AAD2H7D5_9AGAR</name>
<evidence type="ECO:0000259" key="7">
    <source>
        <dbReference type="PROSITE" id="PS51821"/>
    </source>
</evidence>
<evidence type="ECO:0000313" key="9">
    <source>
        <dbReference type="Proteomes" id="UP001295794"/>
    </source>
</evidence>
<dbReference type="InterPro" id="IPR038491">
    <property type="entry name" value="Velvet_dom_sf"/>
</dbReference>
<dbReference type="Pfam" id="PF11754">
    <property type="entry name" value="Velvet"/>
    <property type="match status" value="2"/>
</dbReference>
<dbReference type="PROSITE" id="PS51821">
    <property type="entry name" value="VELVET"/>
    <property type="match status" value="1"/>
</dbReference>
<keyword evidence="5" id="KW-0539">Nucleus</keyword>
<dbReference type="PANTHER" id="PTHR33572:SF18">
    <property type="entry name" value="SPORE DEVELOPMENT REGULATOR VOSA"/>
    <property type="match status" value="1"/>
</dbReference>
<feature type="compositionally biased region" description="Pro residues" evidence="6">
    <location>
        <begin position="315"/>
        <end position="328"/>
    </location>
</feature>
<evidence type="ECO:0000256" key="1">
    <source>
        <dbReference type="ARBA" id="ARBA00004123"/>
    </source>
</evidence>
<sequence>MDGEGNGSLPGQQMPPAYNQERNRLKYELTMRQEPKQARMCGIGGKADRRPIDPPVIVQLRVIDTAAPPPPPTPSPSSPSTPDAEPPYHNLASYASNFLNNPYYFMFASLAKPDEDEELHWLKDGKTRYTTGSIVSSLYSLKDPSLVPDGDDSDGQGGDVGFFVFPDLSVRTEGSYRLKLSLYEVVGNDVQHCKSIFSAPFFVYTAKKFPGVEESSPLTCSLADQGIKIRIRKDIRMRKTRAGLAQGISELETFGSPGPNAARGGGLIGPPPDEAGDMPTVDPDPPLDDEGESHRPTKRSRTEELSANSTGVPPVGAPWPSVIPPPPGAQIQGPLPIQQPQVPAVIPPPPVGSAEPAPPSLYEPRPPAVSYEQYNQPIRHIPPPAPYNQPPGPPVYRPEQSTPGPPPGGHPYPPQYGQQPQPPPPPQPQPPQPYYYPPPWADPYGGQYAAPPVHGYYGPPAPAPAPTAPPPPQYGAPAPYYNEYAPGYQNQQQQVSPPPQASNSLRPPPIPVAPPPQYGYRPYPPGFYGYPQQQQQQQQQQPQHEAHAWGTPPSFVPPPAQPQPWGTPGEYPAPSQIPPPPGAHIVSPTTGLPGPNPPVPITPQRVGVRREQHPGKKNPLSIGSIISDE</sequence>
<proteinExistence type="predicted"/>
<feature type="domain" description="Velvet" evidence="7">
    <location>
        <begin position="22"/>
        <end position="232"/>
    </location>
</feature>
<dbReference type="GO" id="GO:0005634">
    <property type="term" value="C:nucleus"/>
    <property type="evidence" value="ECO:0007669"/>
    <property type="project" value="UniProtKB-SubCell"/>
</dbReference>
<dbReference type="PRINTS" id="PR01217">
    <property type="entry name" value="PRICHEXTENSN"/>
</dbReference>
<feature type="compositionally biased region" description="Pro residues" evidence="6">
    <location>
        <begin position="380"/>
        <end position="396"/>
    </location>
</feature>
<evidence type="ECO:0000256" key="3">
    <source>
        <dbReference type="ARBA" id="ARBA00023015"/>
    </source>
</evidence>
<keyword evidence="4" id="KW-0804">Transcription</keyword>
<dbReference type="InterPro" id="IPR037525">
    <property type="entry name" value="Velvet_dom"/>
</dbReference>
<feature type="compositionally biased region" description="Low complexity" evidence="6">
    <location>
        <begin position="563"/>
        <end position="574"/>
    </location>
</feature>
<dbReference type="GO" id="GO:0030435">
    <property type="term" value="P:sporulation resulting in formation of a cellular spore"/>
    <property type="evidence" value="ECO:0007669"/>
    <property type="project" value="UniProtKB-KW"/>
</dbReference>
<feature type="compositionally biased region" description="Pro residues" evidence="6">
    <location>
        <begin position="345"/>
        <end position="367"/>
    </location>
</feature>
<feature type="region of interest" description="Disordered" evidence="6">
    <location>
        <begin position="251"/>
        <end position="629"/>
    </location>
</feature>
<feature type="compositionally biased region" description="Pro residues" evidence="6">
    <location>
        <begin position="496"/>
        <end position="525"/>
    </location>
</feature>
<dbReference type="AlphaFoldDB" id="A0AAD2H7D5"/>
<gene>
    <name evidence="8" type="ORF">MYCIT1_LOCUS13317</name>
</gene>
<feature type="compositionally biased region" description="Low complexity" evidence="6">
    <location>
        <begin position="526"/>
        <end position="543"/>
    </location>
</feature>
<evidence type="ECO:0000256" key="2">
    <source>
        <dbReference type="ARBA" id="ARBA00022969"/>
    </source>
</evidence>
<feature type="compositionally biased region" description="Basic and acidic residues" evidence="6">
    <location>
        <begin position="292"/>
        <end position="304"/>
    </location>
</feature>
<dbReference type="EMBL" id="CAVNYO010000149">
    <property type="protein sequence ID" value="CAK5269524.1"/>
    <property type="molecule type" value="Genomic_DNA"/>
</dbReference>
<keyword evidence="3" id="KW-0805">Transcription regulation</keyword>
<comment type="caution">
    <text evidence="8">The sequence shown here is derived from an EMBL/GenBank/DDBJ whole genome shotgun (WGS) entry which is preliminary data.</text>
</comment>
<evidence type="ECO:0000256" key="5">
    <source>
        <dbReference type="ARBA" id="ARBA00023242"/>
    </source>
</evidence>
<dbReference type="InterPro" id="IPR021740">
    <property type="entry name" value="Velvet"/>
</dbReference>
<feature type="compositionally biased region" description="Low complexity" evidence="6">
    <location>
        <begin position="329"/>
        <end position="344"/>
    </location>
</feature>
<keyword evidence="9" id="KW-1185">Reference proteome</keyword>
<evidence type="ECO:0000256" key="4">
    <source>
        <dbReference type="ARBA" id="ARBA00023163"/>
    </source>
</evidence>
<organism evidence="8 9">
    <name type="scientific">Mycena citricolor</name>
    <dbReference type="NCBI Taxonomy" id="2018698"/>
    <lineage>
        <taxon>Eukaryota</taxon>
        <taxon>Fungi</taxon>
        <taxon>Dikarya</taxon>
        <taxon>Basidiomycota</taxon>
        <taxon>Agaricomycotina</taxon>
        <taxon>Agaricomycetes</taxon>
        <taxon>Agaricomycetidae</taxon>
        <taxon>Agaricales</taxon>
        <taxon>Marasmiineae</taxon>
        <taxon>Mycenaceae</taxon>
        <taxon>Mycena</taxon>
    </lineage>
</organism>
<feature type="compositionally biased region" description="Low complexity" evidence="6">
    <location>
        <begin position="448"/>
        <end position="458"/>
    </location>
</feature>